<dbReference type="Proteomes" id="UP000054735">
    <property type="component" value="Unassembled WGS sequence"/>
</dbReference>
<name>A0A378I9W7_9GAMM</name>
<dbReference type="Proteomes" id="UP000255066">
    <property type="component" value="Unassembled WGS sequence"/>
</dbReference>
<dbReference type="STRING" id="28083.Lbir_3003"/>
<dbReference type="RefSeq" id="WP_083503208.1">
    <property type="nucleotide sequence ID" value="NZ_CAAAHV010000025.1"/>
</dbReference>
<evidence type="ECO:0000313" key="8">
    <source>
        <dbReference type="Proteomes" id="UP000054735"/>
    </source>
</evidence>
<dbReference type="EMBL" id="UGNW01000001">
    <property type="protein sequence ID" value="STX32018.1"/>
    <property type="molecule type" value="Genomic_DNA"/>
</dbReference>
<dbReference type="EMBL" id="LNXT01000049">
    <property type="protein sequence ID" value="KTC67755.1"/>
    <property type="molecule type" value="Genomic_DNA"/>
</dbReference>
<evidence type="ECO:0000313" key="7">
    <source>
        <dbReference type="EMBL" id="STX32018.1"/>
    </source>
</evidence>
<evidence type="ECO:0000256" key="2">
    <source>
        <dbReference type="ARBA" id="ARBA00011643"/>
    </source>
</evidence>
<dbReference type="SUPFAM" id="SSF102705">
    <property type="entry name" value="NIF3 (NGG1p interacting factor 3)-like"/>
    <property type="match status" value="1"/>
</dbReference>
<dbReference type="FunFam" id="3.40.1390.30:FF:000001">
    <property type="entry name" value="GTP cyclohydrolase 1 type 2"/>
    <property type="match status" value="1"/>
</dbReference>
<dbReference type="Pfam" id="PF01784">
    <property type="entry name" value="DUF34_NIF3"/>
    <property type="match status" value="1"/>
</dbReference>
<evidence type="ECO:0000256" key="4">
    <source>
        <dbReference type="ARBA" id="ARBA00022723"/>
    </source>
</evidence>
<feature type="binding site" evidence="5">
    <location>
        <position position="65"/>
    </location>
    <ligand>
        <name>a divalent metal cation</name>
        <dbReference type="ChEBI" id="CHEBI:60240"/>
        <label>1</label>
    </ligand>
</feature>
<proteinExistence type="inferred from homology"/>
<comment type="similarity">
    <text evidence="1">Belongs to the GTP cyclohydrolase I type 2/NIF3 family.</text>
</comment>
<dbReference type="PANTHER" id="PTHR13799:SF14">
    <property type="entry name" value="GTP CYCLOHYDROLASE 1 TYPE 2 HOMOLOG"/>
    <property type="match status" value="1"/>
</dbReference>
<evidence type="ECO:0000256" key="1">
    <source>
        <dbReference type="ARBA" id="ARBA00006964"/>
    </source>
</evidence>
<organism evidence="7 9">
    <name type="scientific">Legionella birminghamensis</name>
    <dbReference type="NCBI Taxonomy" id="28083"/>
    <lineage>
        <taxon>Bacteria</taxon>
        <taxon>Pseudomonadati</taxon>
        <taxon>Pseudomonadota</taxon>
        <taxon>Gammaproteobacteria</taxon>
        <taxon>Legionellales</taxon>
        <taxon>Legionellaceae</taxon>
        <taxon>Legionella</taxon>
    </lineage>
</organism>
<dbReference type="InterPro" id="IPR036069">
    <property type="entry name" value="DUF34/NIF3_sf"/>
</dbReference>
<keyword evidence="8" id="KW-1185">Reference proteome</keyword>
<dbReference type="AlphaFoldDB" id="A0A378I9W7"/>
<evidence type="ECO:0000313" key="6">
    <source>
        <dbReference type="EMBL" id="KTC67755.1"/>
    </source>
</evidence>
<sequence length="252" mass="27962">MIGRKDFVDYLNNLLACADFNDYAPNGLQVEGRREIRRICTAVTASAESIEKAVQFEADALLVHHGYFWKGESPLIIGSKYQRIAQLINHQINLLAYHLPLDCHPELGNNACLANLLQLEDIHRHSASGTPGLLWAGSFSLPKTTDEVTVLLTDKLGRKPLLVEGTGHSISKIAWCTGAAQDYIEQAHSLGADAYISGEISERTYYQARELGIHYFSAGHHATERFGIQALGEHLAKKFDLQYQFIDSSNPV</sequence>
<comment type="subunit">
    <text evidence="2">Homohexamer.</text>
</comment>
<dbReference type="OrthoDB" id="9800881at2"/>
<protein>
    <recommendedName>
        <fullName evidence="3">GTP cyclohydrolase 1 type 2 homolog</fullName>
    </recommendedName>
</protein>
<feature type="binding site" evidence="5">
    <location>
        <position position="220"/>
    </location>
    <ligand>
        <name>a divalent metal cation</name>
        <dbReference type="ChEBI" id="CHEBI:60240"/>
        <label>1</label>
    </ligand>
</feature>
<gene>
    <name evidence="6" type="ORF">Lbir_3003</name>
    <name evidence="7" type="ORF">NCTC12437_01796</name>
</gene>
<reference evidence="7 9" key="2">
    <citation type="submission" date="2018-06" db="EMBL/GenBank/DDBJ databases">
        <authorList>
            <consortium name="Pathogen Informatics"/>
            <person name="Doyle S."/>
        </authorList>
    </citation>
    <scope>NUCLEOTIDE SEQUENCE [LARGE SCALE GENOMIC DNA]</scope>
    <source>
        <strain evidence="7 9">NCTC12437</strain>
    </source>
</reference>
<feature type="binding site" evidence="5">
    <location>
        <position position="64"/>
    </location>
    <ligand>
        <name>a divalent metal cation</name>
        <dbReference type="ChEBI" id="CHEBI:60240"/>
        <label>2</label>
    </ligand>
</feature>
<accession>A0A378I9W7</accession>
<dbReference type="InterPro" id="IPR002678">
    <property type="entry name" value="DUF34/NIF3"/>
</dbReference>
<dbReference type="PANTHER" id="PTHR13799">
    <property type="entry name" value="NGG1 INTERACTING FACTOR 3"/>
    <property type="match status" value="1"/>
</dbReference>
<feature type="binding site" evidence="5">
    <location>
        <position position="102"/>
    </location>
    <ligand>
        <name>a divalent metal cation</name>
        <dbReference type="ChEBI" id="CHEBI:60240"/>
        <label>1</label>
    </ligand>
</feature>
<dbReference type="Gene3D" id="3.40.1390.30">
    <property type="entry name" value="NIF3 (NGG1p interacting factor 3)-like"/>
    <property type="match status" value="2"/>
</dbReference>
<feature type="binding site" evidence="5">
    <location>
        <position position="224"/>
    </location>
    <ligand>
        <name>a divalent metal cation</name>
        <dbReference type="ChEBI" id="CHEBI:60240"/>
        <label>1</label>
    </ligand>
</feature>
<evidence type="ECO:0000313" key="9">
    <source>
        <dbReference type="Proteomes" id="UP000255066"/>
    </source>
</evidence>
<keyword evidence="4 5" id="KW-0479">Metal-binding</keyword>
<evidence type="ECO:0000256" key="5">
    <source>
        <dbReference type="PIRSR" id="PIRSR602678-1"/>
    </source>
</evidence>
<dbReference type="GO" id="GO:0005737">
    <property type="term" value="C:cytoplasm"/>
    <property type="evidence" value="ECO:0007669"/>
    <property type="project" value="TreeGrafter"/>
</dbReference>
<dbReference type="GO" id="GO:0046872">
    <property type="term" value="F:metal ion binding"/>
    <property type="evidence" value="ECO:0007669"/>
    <property type="project" value="UniProtKB-KW"/>
</dbReference>
<evidence type="ECO:0000256" key="3">
    <source>
        <dbReference type="ARBA" id="ARBA00022112"/>
    </source>
</evidence>
<dbReference type="NCBIfam" id="TIGR00486">
    <property type="entry name" value="YbgI_SA1388"/>
    <property type="match status" value="1"/>
</dbReference>
<reference evidence="6 8" key="1">
    <citation type="submission" date="2015-11" db="EMBL/GenBank/DDBJ databases">
        <title>Genomic analysis of 38 Legionella species identifies large and diverse effector repertoires.</title>
        <authorList>
            <person name="Burstein D."/>
            <person name="Amaro F."/>
            <person name="Zusman T."/>
            <person name="Lifshitz Z."/>
            <person name="Cohen O."/>
            <person name="Gilbert J.A."/>
            <person name="Pupko T."/>
            <person name="Shuman H.A."/>
            <person name="Segal G."/>
        </authorList>
    </citation>
    <scope>NUCLEOTIDE SEQUENCE [LARGE SCALE GENOMIC DNA]</scope>
    <source>
        <strain evidence="6 8">CDC#1407-AL-14</strain>
    </source>
</reference>